<accession>A0ABW6WH41</accession>
<keyword evidence="1" id="KW-0472">Membrane</keyword>
<protein>
    <submittedName>
        <fullName evidence="3">Uncharacterized protein</fullName>
    </submittedName>
</protein>
<sequence>MRRLLLILAGVASVLGLLAAPAAAATKSCVYRHSFNGAAGTLTITASQPLCVGQSRTVSLVSYTAAGAPGTAAGQFIYDVASGKITAADRSLTLRVAVPSCRTQVDAFFGTAVQTEFTSTATPYGAAMLGSAGSRSAGALAWYAGGTTACAAASTVTYVNACDGTFTATLANAAGANTSAVFLTGGRRIRLSPGRSTSIKVAKGNTLTVRDSTFTTHVATWGTPATACTAPTTPVVATVAPAAPLPLASTTPTASASPSASPSPTYAQAPVVYPTFPDSNAATALAKTGMGLGSLLAIALGLLLIGGGVAAITYLVRLNRGLA</sequence>
<keyword evidence="4" id="KW-1185">Reference proteome</keyword>
<evidence type="ECO:0000256" key="2">
    <source>
        <dbReference type="SAM" id="SignalP"/>
    </source>
</evidence>
<reference evidence="3 4" key="1">
    <citation type="submission" date="2024-10" db="EMBL/GenBank/DDBJ databases">
        <title>The Natural Products Discovery Center: Release of the First 8490 Sequenced Strains for Exploring Actinobacteria Biosynthetic Diversity.</title>
        <authorList>
            <person name="Kalkreuter E."/>
            <person name="Kautsar S.A."/>
            <person name="Yang D."/>
            <person name="Bader C.D."/>
            <person name="Teijaro C.N."/>
            <person name="Fluegel L."/>
            <person name="Davis C.M."/>
            <person name="Simpson J.R."/>
            <person name="Lauterbach L."/>
            <person name="Steele A.D."/>
            <person name="Gui C."/>
            <person name="Meng S."/>
            <person name="Li G."/>
            <person name="Viehrig K."/>
            <person name="Ye F."/>
            <person name="Su P."/>
            <person name="Kiefer A.F."/>
            <person name="Nichols A."/>
            <person name="Cepeda A.J."/>
            <person name="Yan W."/>
            <person name="Fan B."/>
            <person name="Jiang Y."/>
            <person name="Adhikari A."/>
            <person name="Zheng C.-J."/>
            <person name="Schuster L."/>
            <person name="Cowan T.M."/>
            <person name="Smanski M.J."/>
            <person name="Chevrette M.G."/>
            <person name="De Carvalho L.P.S."/>
            <person name="Shen B."/>
        </authorList>
    </citation>
    <scope>NUCLEOTIDE SEQUENCE [LARGE SCALE GENOMIC DNA]</scope>
    <source>
        <strain evidence="3 4">NPDC000087</strain>
    </source>
</reference>
<keyword evidence="2" id="KW-0732">Signal</keyword>
<dbReference type="RefSeq" id="WP_020512065.1">
    <property type="nucleotide sequence ID" value="NZ_JBIAZU010000004.1"/>
</dbReference>
<feature type="chain" id="PRO_5046088019" evidence="2">
    <location>
        <begin position="25"/>
        <end position="323"/>
    </location>
</feature>
<dbReference type="EMBL" id="JBIAZU010000004">
    <property type="protein sequence ID" value="MFF5292587.1"/>
    <property type="molecule type" value="Genomic_DNA"/>
</dbReference>
<evidence type="ECO:0000313" key="3">
    <source>
        <dbReference type="EMBL" id="MFF5292587.1"/>
    </source>
</evidence>
<feature type="signal peptide" evidence="2">
    <location>
        <begin position="1"/>
        <end position="24"/>
    </location>
</feature>
<gene>
    <name evidence="3" type="ORF">ACFY35_24350</name>
</gene>
<dbReference type="Proteomes" id="UP001602245">
    <property type="component" value="Unassembled WGS sequence"/>
</dbReference>
<evidence type="ECO:0000313" key="4">
    <source>
        <dbReference type="Proteomes" id="UP001602245"/>
    </source>
</evidence>
<feature type="transmembrane region" description="Helical" evidence="1">
    <location>
        <begin position="295"/>
        <end position="316"/>
    </location>
</feature>
<keyword evidence="1" id="KW-1133">Transmembrane helix</keyword>
<evidence type="ECO:0000256" key="1">
    <source>
        <dbReference type="SAM" id="Phobius"/>
    </source>
</evidence>
<comment type="caution">
    <text evidence="3">The sequence shown here is derived from an EMBL/GenBank/DDBJ whole genome shotgun (WGS) entry which is preliminary data.</text>
</comment>
<name>A0ABW6WH41_9ACTN</name>
<organism evidence="3 4">
    <name type="scientific">Paractinoplanes globisporus</name>
    <dbReference type="NCBI Taxonomy" id="113565"/>
    <lineage>
        <taxon>Bacteria</taxon>
        <taxon>Bacillati</taxon>
        <taxon>Actinomycetota</taxon>
        <taxon>Actinomycetes</taxon>
        <taxon>Micromonosporales</taxon>
        <taxon>Micromonosporaceae</taxon>
        <taxon>Paractinoplanes</taxon>
    </lineage>
</organism>
<proteinExistence type="predicted"/>
<keyword evidence="1" id="KW-0812">Transmembrane</keyword>